<evidence type="ECO:0000259" key="1">
    <source>
        <dbReference type="Pfam" id="PF07484"/>
    </source>
</evidence>
<accession>X1IXA6</accession>
<protein>
    <recommendedName>
        <fullName evidence="1">Phage tail collar domain-containing protein</fullName>
    </recommendedName>
</protein>
<dbReference type="Gene3D" id="3.90.1340.10">
    <property type="entry name" value="Phage tail collar domain"/>
    <property type="match status" value="1"/>
</dbReference>
<name>X1IXA6_9ZZZZ</name>
<dbReference type="EMBL" id="BARU01043978">
    <property type="protein sequence ID" value="GAH87071.1"/>
    <property type="molecule type" value="Genomic_DNA"/>
</dbReference>
<dbReference type="AlphaFoldDB" id="X1IXA6"/>
<dbReference type="Pfam" id="PF07484">
    <property type="entry name" value="Collar"/>
    <property type="match status" value="1"/>
</dbReference>
<reference evidence="2" key="1">
    <citation type="journal article" date="2014" name="Front. Microbiol.">
        <title>High frequency of phylogenetically diverse reductive dehalogenase-homologous genes in deep subseafloor sedimentary metagenomes.</title>
        <authorList>
            <person name="Kawai M."/>
            <person name="Futagami T."/>
            <person name="Toyoda A."/>
            <person name="Takaki Y."/>
            <person name="Nishi S."/>
            <person name="Hori S."/>
            <person name="Arai W."/>
            <person name="Tsubouchi T."/>
            <person name="Morono Y."/>
            <person name="Uchiyama I."/>
            <person name="Ito T."/>
            <person name="Fujiyama A."/>
            <person name="Inagaki F."/>
            <person name="Takami H."/>
        </authorList>
    </citation>
    <scope>NUCLEOTIDE SEQUENCE</scope>
    <source>
        <strain evidence="2">Expedition CK06-06</strain>
    </source>
</reference>
<dbReference type="SUPFAM" id="SSF88874">
    <property type="entry name" value="Receptor-binding domain of short tail fibre protein gp12"/>
    <property type="match status" value="1"/>
</dbReference>
<comment type="caution">
    <text evidence="2">The sequence shown here is derived from an EMBL/GenBank/DDBJ whole genome shotgun (WGS) entry which is preliminary data.</text>
</comment>
<feature type="non-terminal residue" evidence="2">
    <location>
        <position position="181"/>
    </location>
</feature>
<gene>
    <name evidence="2" type="ORF">S03H2_67233</name>
</gene>
<evidence type="ECO:0000313" key="2">
    <source>
        <dbReference type="EMBL" id="GAH87071.1"/>
    </source>
</evidence>
<organism evidence="2">
    <name type="scientific">marine sediment metagenome</name>
    <dbReference type="NCBI Taxonomy" id="412755"/>
    <lineage>
        <taxon>unclassified sequences</taxon>
        <taxon>metagenomes</taxon>
        <taxon>ecological metagenomes</taxon>
    </lineage>
</organism>
<dbReference type="InterPro" id="IPR037053">
    <property type="entry name" value="Phage_tail_collar_dom_sf"/>
</dbReference>
<sequence>MRLETEAIKDLVKIEIQIKQMIQGQPIIYHPYYIIFGKEIYKLKKKHTSENLKKEVCILCCKWYSRGLDAECLNTISNFYLQMACFEISPPTGSVIMFGGAVAPTGYLLCNGAAVSRITYANLFAVTGTTFGVGNGTTTFNIPDFQGIFPRGAGTSTKLSKADTNAFAGVLGTYQNDKFQA</sequence>
<feature type="domain" description="Phage tail collar" evidence="1">
    <location>
        <begin position="93"/>
        <end position="150"/>
    </location>
</feature>
<proteinExistence type="predicted"/>
<dbReference type="InterPro" id="IPR011083">
    <property type="entry name" value="Phage_tail_collar_dom"/>
</dbReference>